<feature type="region of interest" description="Disordered" evidence="2">
    <location>
        <begin position="91"/>
        <end position="166"/>
    </location>
</feature>
<accession>A0ABM1MX83</accession>
<evidence type="ECO:0000256" key="2">
    <source>
        <dbReference type="SAM" id="MobiDB-lite"/>
    </source>
</evidence>
<evidence type="ECO:0000259" key="3">
    <source>
        <dbReference type="Pfam" id="PF14846"/>
    </source>
</evidence>
<dbReference type="GeneID" id="108564596"/>
<gene>
    <name evidence="5" type="primary">LOC108564596</name>
</gene>
<name>A0ABM1MX83_NICVS</name>
<evidence type="ECO:0000256" key="1">
    <source>
        <dbReference type="SAM" id="Coils"/>
    </source>
</evidence>
<feature type="coiled-coil region" evidence="1">
    <location>
        <begin position="307"/>
        <end position="360"/>
    </location>
</feature>
<dbReference type="InterPro" id="IPR027831">
    <property type="entry name" value="DUF4485"/>
</dbReference>
<dbReference type="RefSeq" id="XP_017779183.1">
    <property type="nucleotide sequence ID" value="XM_017923694.1"/>
</dbReference>
<organism evidence="4 5">
    <name type="scientific">Nicrophorus vespilloides</name>
    <name type="common">Boreal carrion beetle</name>
    <dbReference type="NCBI Taxonomy" id="110193"/>
    <lineage>
        <taxon>Eukaryota</taxon>
        <taxon>Metazoa</taxon>
        <taxon>Ecdysozoa</taxon>
        <taxon>Arthropoda</taxon>
        <taxon>Hexapoda</taxon>
        <taxon>Insecta</taxon>
        <taxon>Pterygota</taxon>
        <taxon>Neoptera</taxon>
        <taxon>Endopterygota</taxon>
        <taxon>Coleoptera</taxon>
        <taxon>Polyphaga</taxon>
        <taxon>Staphyliniformia</taxon>
        <taxon>Silphidae</taxon>
        <taxon>Nicrophorinae</taxon>
        <taxon>Nicrophorus</taxon>
    </lineage>
</organism>
<protein>
    <submittedName>
        <fullName evidence="5">Kinesin-related protein 4-like isoform X1</fullName>
    </submittedName>
</protein>
<evidence type="ECO:0000313" key="4">
    <source>
        <dbReference type="Proteomes" id="UP000695000"/>
    </source>
</evidence>
<feature type="compositionally biased region" description="Acidic residues" evidence="2">
    <location>
        <begin position="127"/>
        <end position="144"/>
    </location>
</feature>
<keyword evidence="4" id="KW-1185">Reference proteome</keyword>
<proteinExistence type="predicted"/>
<dbReference type="Proteomes" id="UP000695000">
    <property type="component" value="Unplaced"/>
</dbReference>
<feature type="domain" description="DUF4485" evidence="3">
    <location>
        <begin position="14"/>
        <end position="91"/>
    </location>
</feature>
<reference evidence="5" key="1">
    <citation type="submission" date="2025-08" db="UniProtKB">
        <authorList>
            <consortium name="RefSeq"/>
        </authorList>
    </citation>
    <scope>IDENTIFICATION</scope>
    <source>
        <tissue evidence="5">Whole Larva</tissue>
    </source>
</reference>
<dbReference type="Pfam" id="PF14846">
    <property type="entry name" value="DUF4485"/>
    <property type="match status" value="1"/>
</dbReference>
<sequence length="586" mass="68740">MDKAVVANKPSEHLDLEYLQILRLIKPYITCITNNRYIELVKMWLEKLSDESVTDKAVRNYYLVQLGHQIEDGVLAGPFLAAPPIGDLGPFVDPPTTSSTKLRSKTRIFRAKKKRSRKAMEKALPDDGNDEDNDDEEEENDEKEDSWLDITDDGMASGDASSNFRSNLGYDEQDDYDSKMKNLLHVIEELRMENTALNQIAVKCGSNPDIGGLVGEVEELKSKLHVRQSIINIQSVNVTRWLVSKEILDMKNALHASHRTVTGEWQSTLASLHKKLETAHAKNLELRGVISDLRRRLAEEQPLEMHENQMNLLKEKHLQDLQDLENTYKREINEKCTGFNEKYQELLTWYELKVEQIRAETESRMHAYYEKEISQLRVDFDAEMKRFCAEKREDRERELKEMYKQQLQNDSANAGKIREFCASRMEEMRAEHDKEIAFRDEEIVRLENLLQEQCGRMQEEVQIIRNQMDVANIDESSNEKIRFLQRCVLKMDKLYKKAEKEFGRQVVRMRREFDLKEKHNQIQLTTQRVSLISNSGILKQKEIDQIVIKLEEHYREMLVEQQHEAVKDKRNDQKIIAELREQLQNK</sequence>
<feature type="compositionally biased region" description="Basic residues" evidence="2">
    <location>
        <begin position="102"/>
        <end position="117"/>
    </location>
</feature>
<evidence type="ECO:0000313" key="5">
    <source>
        <dbReference type="RefSeq" id="XP_017779183.1"/>
    </source>
</evidence>
<keyword evidence="1" id="KW-0175">Coiled coil</keyword>